<accession>A0A1Y2AZS0</accession>
<sequence>MSGIRPRQSAADRQSAPSTSTRQQGAPSTSTESGPSRAPMSVLWQPTSTGMPDLSRADTAQAISSSIRPSRQGSEGATPLTTTKWRTWPDRGSSPMSSPQISTYRRTPPPSSTGRHTDTTGIGSLRTNPTRYRQGNTRSTRERTGRSAGTIPTGGTLGFDPYTLPLPDIASRSRFPTTHNWRGEHTDVWKRRCRLSQQLLWQFRRVCTQAGFLIPLGTSPALLNASRAFDGIVLSRPSEDGNSQISQRLPTGTLLAPALMTTLYASESVINKNQRYLDHAQSNGTPVSLYTRQDDYGSYCAPS</sequence>
<keyword evidence="3" id="KW-1185">Reference proteome</keyword>
<dbReference type="InParanoid" id="A0A1Y2AZS0"/>
<feature type="region of interest" description="Disordered" evidence="1">
    <location>
        <begin position="1"/>
        <end position="159"/>
    </location>
</feature>
<dbReference type="Proteomes" id="UP000193986">
    <property type="component" value="Unassembled WGS sequence"/>
</dbReference>
<dbReference type="EMBL" id="MCFC01000036">
    <property type="protein sequence ID" value="ORY27737.1"/>
    <property type="molecule type" value="Genomic_DNA"/>
</dbReference>
<feature type="compositionally biased region" description="Polar residues" evidence="1">
    <location>
        <begin position="61"/>
        <end position="85"/>
    </location>
</feature>
<feature type="compositionally biased region" description="Polar residues" evidence="1">
    <location>
        <begin position="119"/>
        <end position="138"/>
    </location>
</feature>
<feature type="compositionally biased region" description="Polar residues" evidence="1">
    <location>
        <begin position="94"/>
        <end position="105"/>
    </location>
</feature>
<dbReference type="AlphaFoldDB" id="A0A1Y2AZS0"/>
<evidence type="ECO:0000256" key="1">
    <source>
        <dbReference type="SAM" id="MobiDB-lite"/>
    </source>
</evidence>
<proteinExistence type="predicted"/>
<protein>
    <submittedName>
        <fullName evidence="2">Uncharacterized protein</fullName>
    </submittedName>
</protein>
<reference evidence="2 3" key="1">
    <citation type="submission" date="2016-07" db="EMBL/GenBank/DDBJ databases">
        <title>Pervasive Adenine N6-methylation of Active Genes in Fungi.</title>
        <authorList>
            <consortium name="DOE Joint Genome Institute"/>
            <person name="Mondo S.J."/>
            <person name="Dannebaum R.O."/>
            <person name="Kuo R.C."/>
            <person name="Labutti K."/>
            <person name="Haridas S."/>
            <person name="Kuo A."/>
            <person name="Salamov A."/>
            <person name="Ahrendt S.R."/>
            <person name="Lipzen A."/>
            <person name="Sullivan W."/>
            <person name="Andreopoulos W.B."/>
            <person name="Clum A."/>
            <person name="Lindquist E."/>
            <person name="Daum C."/>
            <person name="Ramamoorthy G.K."/>
            <person name="Gryganskyi A."/>
            <person name="Culley D."/>
            <person name="Magnuson J.K."/>
            <person name="James T.Y."/>
            <person name="O'Malley M.A."/>
            <person name="Stajich J.E."/>
            <person name="Spatafora J.W."/>
            <person name="Visel A."/>
            <person name="Grigoriev I.V."/>
        </authorList>
    </citation>
    <scope>NUCLEOTIDE SEQUENCE [LARGE SCALE GENOMIC DNA]</scope>
    <source>
        <strain evidence="2 3">68-887.2</strain>
    </source>
</reference>
<organism evidence="2 3">
    <name type="scientific">Naematelia encephala</name>
    <dbReference type="NCBI Taxonomy" id="71784"/>
    <lineage>
        <taxon>Eukaryota</taxon>
        <taxon>Fungi</taxon>
        <taxon>Dikarya</taxon>
        <taxon>Basidiomycota</taxon>
        <taxon>Agaricomycotina</taxon>
        <taxon>Tremellomycetes</taxon>
        <taxon>Tremellales</taxon>
        <taxon>Naemateliaceae</taxon>
        <taxon>Naematelia</taxon>
    </lineage>
</organism>
<evidence type="ECO:0000313" key="3">
    <source>
        <dbReference type="Proteomes" id="UP000193986"/>
    </source>
</evidence>
<name>A0A1Y2AZS0_9TREE</name>
<comment type="caution">
    <text evidence="2">The sequence shown here is derived from an EMBL/GenBank/DDBJ whole genome shotgun (WGS) entry which is preliminary data.</text>
</comment>
<evidence type="ECO:0000313" key="2">
    <source>
        <dbReference type="EMBL" id="ORY27737.1"/>
    </source>
</evidence>
<feature type="compositionally biased region" description="Polar residues" evidence="1">
    <location>
        <begin position="11"/>
        <end position="34"/>
    </location>
</feature>
<gene>
    <name evidence="2" type="ORF">BCR39DRAFT_536874</name>
</gene>